<dbReference type="STRING" id="1415166.NONO_c20430"/>
<reference evidence="3 4" key="1">
    <citation type="journal article" date="2014" name="Appl. Environ. Microbiol.">
        <title>Insights into the Microbial Degradation of Rubber and Gutta-Percha by Analysis of the Complete Genome of Nocardia nova SH22a.</title>
        <authorList>
            <person name="Luo Q."/>
            <person name="Hiessl S."/>
            <person name="Poehlein A."/>
            <person name="Daniel R."/>
            <person name="Steinbuchel A."/>
        </authorList>
    </citation>
    <scope>NUCLEOTIDE SEQUENCE [LARGE SCALE GENOMIC DNA]</scope>
    <source>
        <strain evidence="3">SH22a</strain>
    </source>
</reference>
<dbReference type="Proteomes" id="UP000019150">
    <property type="component" value="Chromosome"/>
</dbReference>
<keyword evidence="4" id="KW-1185">Reference proteome</keyword>
<dbReference type="SUPFAM" id="SSF50475">
    <property type="entry name" value="FMN-binding split barrel"/>
    <property type="match status" value="1"/>
</dbReference>
<dbReference type="AlphaFoldDB" id="W5TD07"/>
<dbReference type="GO" id="GO:0005829">
    <property type="term" value="C:cytosol"/>
    <property type="evidence" value="ECO:0007669"/>
    <property type="project" value="TreeGrafter"/>
</dbReference>
<evidence type="ECO:0000256" key="1">
    <source>
        <dbReference type="ARBA" id="ARBA00023002"/>
    </source>
</evidence>
<gene>
    <name evidence="3" type="ORF">NONO_c20430</name>
</gene>
<dbReference type="eggNOG" id="COG3871">
    <property type="taxonomic scope" value="Bacteria"/>
</dbReference>
<dbReference type="Gene3D" id="2.30.110.10">
    <property type="entry name" value="Electron Transport, Fmn-binding Protein, Chain A"/>
    <property type="match status" value="1"/>
</dbReference>
<dbReference type="PANTHER" id="PTHR35176">
    <property type="entry name" value="HEME OXYGENASE HI_0854-RELATED"/>
    <property type="match status" value="1"/>
</dbReference>
<dbReference type="Pfam" id="PF01243">
    <property type="entry name" value="PNPOx_N"/>
    <property type="match status" value="1"/>
</dbReference>
<evidence type="ECO:0000313" key="4">
    <source>
        <dbReference type="Proteomes" id="UP000019150"/>
    </source>
</evidence>
<dbReference type="PATRIC" id="fig|1415166.3.peg.2075"/>
<dbReference type="KEGG" id="nno:NONO_c20430"/>
<protein>
    <submittedName>
        <fullName evidence="3">Putative FMN-binding oxidase</fullName>
    </submittedName>
</protein>
<keyword evidence="1" id="KW-0560">Oxidoreductase</keyword>
<dbReference type="EMBL" id="CP006850">
    <property type="protein sequence ID" value="AHH16843.1"/>
    <property type="molecule type" value="Genomic_DNA"/>
</dbReference>
<accession>W5TD07</accession>
<dbReference type="InterPro" id="IPR011576">
    <property type="entry name" value="Pyridox_Oxase_N"/>
</dbReference>
<sequence>MVRSLEAAEIADLLATDTVARLATIDDGYPHVTPIWFLWSADTCYLTSYTGRPHIERIRTNPRVGLVVDVESELRHDGERPNRQIRIIGDATLSPDRDRAWTHRIRAKYIGPTIAPNAASRNPIRDRVLITVHPRDITAVASI</sequence>
<dbReference type="HOGENOM" id="CLU_123922_2_0_11"/>
<feature type="domain" description="Pyridoxamine 5'-phosphate oxidase N-terminal" evidence="2">
    <location>
        <begin position="8"/>
        <end position="140"/>
    </location>
</feature>
<dbReference type="InterPro" id="IPR012349">
    <property type="entry name" value="Split_barrel_FMN-bd"/>
</dbReference>
<organism evidence="3 4">
    <name type="scientific">Nocardia nova SH22a</name>
    <dbReference type="NCBI Taxonomy" id="1415166"/>
    <lineage>
        <taxon>Bacteria</taxon>
        <taxon>Bacillati</taxon>
        <taxon>Actinomycetota</taxon>
        <taxon>Actinomycetes</taxon>
        <taxon>Mycobacteriales</taxon>
        <taxon>Nocardiaceae</taxon>
        <taxon>Nocardia</taxon>
    </lineage>
</organism>
<dbReference type="GO" id="GO:0016627">
    <property type="term" value="F:oxidoreductase activity, acting on the CH-CH group of donors"/>
    <property type="evidence" value="ECO:0007669"/>
    <property type="project" value="TreeGrafter"/>
</dbReference>
<dbReference type="InterPro" id="IPR052019">
    <property type="entry name" value="F420H2_bilvrd_red/Heme_oxyg"/>
</dbReference>
<evidence type="ECO:0000313" key="3">
    <source>
        <dbReference type="EMBL" id="AHH16843.1"/>
    </source>
</evidence>
<dbReference type="OrthoDB" id="157302at2"/>
<dbReference type="RefSeq" id="WP_025348330.1">
    <property type="nucleotide sequence ID" value="NZ_CP006850.1"/>
</dbReference>
<dbReference type="GO" id="GO:0070967">
    <property type="term" value="F:coenzyme F420 binding"/>
    <property type="evidence" value="ECO:0007669"/>
    <property type="project" value="TreeGrafter"/>
</dbReference>
<dbReference type="PANTHER" id="PTHR35176:SF6">
    <property type="entry name" value="HEME OXYGENASE HI_0854-RELATED"/>
    <property type="match status" value="1"/>
</dbReference>
<evidence type="ECO:0000259" key="2">
    <source>
        <dbReference type="Pfam" id="PF01243"/>
    </source>
</evidence>
<proteinExistence type="predicted"/>
<name>W5TD07_9NOCA</name>